<dbReference type="RefSeq" id="WP_126801885.1">
    <property type="nucleotide sequence ID" value="NZ_PIPL01000001.1"/>
</dbReference>
<keyword evidence="8 10" id="KW-0472">Membrane</keyword>
<evidence type="ECO:0000256" key="2">
    <source>
        <dbReference type="ARBA" id="ARBA00022516"/>
    </source>
</evidence>
<keyword evidence="6 10" id="KW-0378">Hydrolase</keyword>
<feature type="binding site" evidence="10">
    <location>
        <position position="199"/>
    </location>
    <ligand>
        <name>Mn(2+)</name>
        <dbReference type="ChEBI" id="CHEBI:29035"/>
        <label>1</label>
    </ligand>
</feature>
<feature type="binding site" evidence="10">
    <location>
        <position position="197"/>
    </location>
    <ligand>
        <name>Mn(2+)</name>
        <dbReference type="ChEBI" id="CHEBI:29035"/>
        <label>2</label>
    </ligand>
</feature>
<evidence type="ECO:0000256" key="3">
    <source>
        <dbReference type="ARBA" id="ARBA00022519"/>
    </source>
</evidence>
<feature type="domain" description="Calcineurin-like phosphoesterase" evidence="11">
    <location>
        <begin position="5"/>
        <end position="201"/>
    </location>
</feature>
<evidence type="ECO:0000256" key="9">
    <source>
        <dbReference type="ARBA" id="ARBA00023211"/>
    </source>
</evidence>
<name>A0A432W547_9GAMM</name>
<evidence type="ECO:0000256" key="10">
    <source>
        <dbReference type="HAMAP-Rule" id="MF_00575"/>
    </source>
</evidence>
<evidence type="ECO:0000313" key="13">
    <source>
        <dbReference type="Proteomes" id="UP000288293"/>
    </source>
</evidence>
<reference evidence="12 13" key="1">
    <citation type="journal article" date="2011" name="Front. Microbiol.">
        <title>Genomic signatures of strain selection and enhancement in Bacillus atrophaeus var. globigii, a historical biowarfare simulant.</title>
        <authorList>
            <person name="Gibbons H.S."/>
            <person name="Broomall S.M."/>
            <person name="McNew L.A."/>
            <person name="Daligault H."/>
            <person name="Chapman C."/>
            <person name="Bruce D."/>
            <person name="Karavis M."/>
            <person name="Krepps M."/>
            <person name="McGregor P.A."/>
            <person name="Hong C."/>
            <person name="Park K.H."/>
            <person name="Akmal A."/>
            <person name="Feldman A."/>
            <person name="Lin J.S."/>
            <person name="Chang W.E."/>
            <person name="Higgs B.W."/>
            <person name="Demirev P."/>
            <person name="Lindquist J."/>
            <person name="Liem A."/>
            <person name="Fochler E."/>
            <person name="Read T.D."/>
            <person name="Tapia R."/>
            <person name="Johnson S."/>
            <person name="Bishop-Lilly K.A."/>
            <person name="Detter C."/>
            <person name="Han C."/>
            <person name="Sozhamannan S."/>
            <person name="Rosenzweig C.N."/>
            <person name="Skowronski E.W."/>
        </authorList>
    </citation>
    <scope>NUCLEOTIDE SEQUENCE [LARGE SCALE GENOMIC DNA]</scope>
    <source>
        <strain evidence="12 13">MLST1</strain>
    </source>
</reference>
<keyword evidence="5 10" id="KW-0479">Metal-binding</keyword>
<dbReference type="GO" id="GO:0008758">
    <property type="term" value="F:UDP-2,3-diacylglucosamine hydrolase activity"/>
    <property type="evidence" value="ECO:0007669"/>
    <property type="project" value="UniProtKB-UniRule"/>
</dbReference>
<evidence type="ECO:0000259" key="11">
    <source>
        <dbReference type="Pfam" id="PF00149"/>
    </source>
</evidence>
<comment type="cofactor">
    <cofactor evidence="10">
        <name>Mn(2+)</name>
        <dbReference type="ChEBI" id="CHEBI:29035"/>
    </cofactor>
    <text evidence="10">Binds 2 Mn(2+) ions per subunit in a binuclear metal center.</text>
</comment>
<dbReference type="InterPro" id="IPR043461">
    <property type="entry name" value="LpxH-like"/>
</dbReference>
<feature type="binding site" evidence="10">
    <location>
        <position position="114"/>
    </location>
    <ligand>
        <name>Mn(2+)</name>
        <dbReference type="ChEBI" id="CHEBI:29035"/>
        <label>2</label>
    </ligand>
</feature>
<dbReference type="HAMAP" id="MF_00575">
    <property type="entry name" value="LpxH"/>
    <property type="match status" value="1"/>
</dbReference>
<evidence type="ECO:0000256" key="7">
    <source>
        <dbReference type="ARBA" id="ARBA00023098"/>
    </source>
</evidence>
<dbReference type="GO" id="GO:0005737">
    <property type="term" value="C:cytoplasm"/>
    <property type="evidence" value="ECO:0007669"/>
    <property type="project" value="InterPro"/>
</dbReference>
<dbReference type="AlphaFoldDB" id="A0A432W547"/>
<dbReference type="EMBL" id="PIPL01000001">
    <property type="protein sequence ID" value="RUO25188.1"/>
    <property type="molecule type" value="Genomic_DNA"/>
</dbReference>
<keyword evidence="2 10" id="KW-0444">Lipid biosynthesis</keyword>
<gene>
    <name evidence="10 12" type="primary">lpxH</name>
    <name evidence="12" type="ORF">CWE09_00115</name>
</gene>
<feature type="binding site" evidence="10">
    <location>
        <position position="8"/>
    </location>
    <ligand>
        <name>Mn(2+)</name>
        <dbReference type="ChEBI" id="CHEBI:29035"/>
        <label>1</label>
    </ligand>
</feature>
<comment type="similarity">
    <text evidence="10">Belongs to the LpxH family.</text>
</comment>
<keyword evidence="1 10" id="KW-1003">Cell membrane</keyword>
<feature type="binding site" evidence="10">
    <location>
        <position position="197"/>
    </location>
    <ligand>
        <name>substrate</name>
    </ligand>
</feature>
<feature type="binding site" evidence="10">
    <location>
        <position position="41"/>
    </location>
    <ligand>
        <name>Mn(2+)</name>
        <dbReference type="ChEBI" id="CHEBI:29035"/>
        <label>1</label>
    </ligand>
</feature>
<keyword evidence="9 10" id="KW-0464">Manganese</keyword>
<evidence type="ECO:0000256" key="5">
    <source>
        <dbReference type="ARBA" id="ARBA00022723"/>
    </source>
</evidence>
<dbReference type="GO" id="GO:0009245">
    <property type="term" value="P:lipid A biosynthetic process"/>
    <property type="evidence" value="ECO:0007669"/>
    <property type="project" value="UniProtKB-UniRule"/>
</dbReference>
<evidence type="ECO:0000256" key="6">
    <source>
        <dbReference type="ARBA" id="ARBA00022801"/>
    </source>
</evidence>
<protein>
    <recommendedName>
        <fullName evidence="10">UDP-2,3-diacylglucosamine hydrolase</fullName>
        <ecNumber evidence="10">3.6.1.54</ecNumber>
    </recommendedName>
    <alternativeName>
        <fullName evidence="10">UDP-2,3-diacylglucosamine diphosphatase</fullName>
    </alternativeName>
</protein>
<comment type="caution">
    <text evidence="12">The sequence shown here is derived from an EMBL/GenBank/DDBJ whole genome shotgun (WGS) entry which is preliminary data.</text>
</comment>
<dbReference type="SUPFAM" id="SSF56300">
    <property type="entry name" value="Metallo-dependent phosphatases"/>
    <property type="match status" value="1"/>
</dbReference>
<dbReference type="PANTHER" id="PTHR34990:SF1">
    <property type="entry name" value="UDP-2,3-DIACYLGLUCOSAMINE HYDROLASE"/>
    <property type="match status" value="1"/>
</dbReference>
<accession>A0A432W547</accession>
<feature type="binding site" evidence="10">
    <location>
        <position position="160"/>
    </location>
    <ligand>
        <name>substrate</name>
    </ligand>
</feature>
<keyword evidence="4 10" id="KW-0441">Lipid A biosynthesis</keyword>
<keyword evidence="7 10" id="KW-0443">Lipid metabolism</keyword>
<dbReference type="OrthoDB" id="9783283at2"/>
<dbReference type="NCBIfam" id="TIGR01854">
    <property type="entry name" value="lipid_A_lpxH"/>
    <property type="match status" value="1"/>
</dbReference>
<feature type="binding site" evidence="10">
    <location>
        <begin position="79"/>
        <end position="80"/>
    </location>
    <ligand>
        <name>substrate</name>
    </ligand>
</feature>
<feature type="binding site" evidence="10">
    <location>
        <position position="122"/>
    </location>
    <ligand>
        <name>substrate</name>
    </ligand>
</feature>
<comment type="caution">
    <text evidence="10">Lacks conserved residue(s) required for the propagation of feature annotation.</text>
</comment>
<dbReference type="Gene3D" id="3.60.21.10">
    <property type="match status" value="1"/>
</dbReference>
<feature type="binding site" evidence="10">
    <location>
        <position position="10"/>
    </location>
    <ligand>
        <name>Mn(2+)</name>
        <dbReference type="ChEBI" id="CHEBI:29035"/>
        <label>1</label>
    </ligand>
</feature>
<comment type="pathway">
    <text evidence="10">Glycolipid biosynthesis; lipid IV(A) biosynthesis; lipid IV(A) from (3R)-3-hydroxytetradecanoyl-[acyl-carrier-protein] and UDP-N-acetyl-alpha-D-glucosamine: step 4/6.</text>
</comment>
<dbReference type="PANTHER" id="PTHR34990">
    <property type="entry name" value="UDP-2,3-DIACYLGLUCOSAMINE HYDROLASE-RELATED"/>
    <property type="match status" value="1"/>
</dbReference>
<dbReference type="Pfam" id="PF00149">
    <property type="entry name" value="Metallophos"/>
    <property type="match status" value="1"/>
</dbReference>
<comment type="function">
    <text evidence="10">Hydrolyzes the pyrophosphate bond of UDP-2,3-diacylglucosamine to yield 2,3-diacylglucosamine 1-phosphate (lipid X) and UMP by catalyzing the attack of water at the alpha-P atom. Involved in the biosynthesis of lipid A, a phosphorylated glycolipid that anchors the lipopolysaccharide to the outer membrane of the cell.</text>
</comment>
<evidence type="ECO:0000313" key="12">
    <source>
        <dbReference type="EMBL" id="RUO25188.1"/>
    </source>
</evidence>
<evidence type="ECO:0000256" key="8">
    <source>
        <dbReference type="ARBA" id="ARBA00023136"/>
    </source>
</evidence>
<sequence>MITHFISDLHLSEKRLDIAELFIRFLRDEATESDALYILGDLFDAWIGDDDQTDFHQYIIQALAELTRSGTPVYFIHGNRDFLIGRRFARETGIKILAEEAVVDLYGQPTLLMHGDTLCTLDTSYQRFRRIIRNPILLAIVTRLPLSLRRFISAKLRANSNSQRQLTAAQLKRMDATEDAVIDAMSRHQVERLIHGHTHMPDVHHHELPDGTLGERIVLGDWYEHGSILEVTAETYLLRSDSIDD</sequence>
<dbReference type="InterPro" id="IPR004843">
    <property type="entry name" value="Calcineurin-like_PHP"/>
</dbReference>
<keyword evidence="13" id="KW-1185">Reference proteome</keyword>
<dbReference type="UniPathway" id="UPA00359">
    <property type="reaction ID" value="UER00480"/>
</dbReference>
<feature type="binding site" evidence="10">
    <location>
        <position position="79"/>
    </location>
    <ligand>
        <name>Mn(2+)</name>
        <dbReference type="ChEBI" id="CHEBI:29035"/>
        <label>2</label>
    </ligand>
</feature>
<dbReference type="InterPro" id="IPR029052">
    <property type="entry name" value="Metallo-depent_PP-like"/>
</dbReference>
<dbReference type="EC" id="3.6.1.54" evidence="10"/>
<comment type="subcellular location">
    <subcellularLocation>
        <location evidence="10">Cell inner membrane</location>
        <topology evidence="10">Peripheral membrane protein</topology>
        <orientation evidence="10">Cytoplasmic side</orientation>
    </subcellularLocation>
</comment>
<comment type="catalytic activity">
    <reaction evidence="10">
        <text>UDP-2-N,3-O-bis[(3R)-3-hydroxytetradecanoyl]-alpha-D-glucosamine + H2O = 2-N,3-O-bis[(3R)-3-hydroxytetradecanoyl]-alpha-D-glucosaminyl 1-phosphate + UMP + 2 H(+)</text>
        <dbReference type="Rhea" id="RHEA:25213"/>
        <dbReference type="ChEBI" id="CHEBI:15377"/>
        <dbReference type="ChEBI" id="CHEBI:15378"/>
        <dbReference type="ChEBI" id="CHEBI:57865"/>
        <dbReference type="ChEBI" id="CHEBI:57957"/>
        <dbReference type="ChEBI" id="CHEBI:78847"/>
        <dbReference type="EC" id="3.6.1.54"/>
    </reaction>
</comment>
<dbReference type="GO" id="GO:0030145">
    <property type="term" value="F:manganese ion binding"/>
    <property type="evidence" value="ECO:0007669"/>
    <property type="project" value="UniProtKB-UniRule"/>
</dbReference>
<evidence type="ECO:0000256" key="1">
    <source>
        <dbReference type="ARBA" id="ARBA00022475"/>
    </source>
</evidence>
<feature type="binding site" evidence="10">
    <location>
        <position position="41"/>
    </location>
    <ligand>
        <name>Mn(2+)</name>
        <dbReference type="ChEBI" id="CHEBI:29035"/>
        <label>2</label>
    </ligand>
</feature>
<proteinExistence type="inferred from homology"/>
<dbReference type="NCBIfam" id="NF003743">
    <property type="entry name" value="PRK05340.1"/>
    <property type="match status" value="1"/>
</dbReference>
<dbReference type="Proteomes" id="UP000288293">
    <property type="component" value="Unassembled WGS sequence"/>
</dbReference>
<dbReference type="GO" id="GO:0019897">
    <property type="term" value="C:extrinsic component of plasma membrane"/>
    <property type="evidence" value="ECO:0007669"/>
    <property type="project" value="UniProtKB-UniRule"/>
</dbReference>
<organism evidence="12 13">
    <name type="scientific">Aliidiomarina minuta</name>
    <dbReference type="NCBI Taxonomy" id="880057"/>
    <lineage>
        <taxon>Bacteria</taxon>
        <taxon>Pseudomonadati</taxon>
        <taxon>Pseudomonadota</taxon>
        <taxon>Gammaproteobacteria</taxon>
        <taxon>Alteromonadales</taxon>
        <taxon>Idiomarinaceae</taxon>
        <taxon>Aliidiomarina</taxon>
    </lineage>
</organism>
<keyword evidence="3 10" id="KW-0997">Cell inner membrane</keyword>
<dbReference type="InterPro" id="IPR010138">
    <property type="entry name" value="UDP-diacylglucosamine_Hdrlase"/>
</dbReference>
<evidence type="ECO:0000256" key="4">
    <source>
        <dbReference type="ARBA" id="ARBA00022556"/>
    </source>
</evidence>
<dbReference type="CDD" id="cd07398">
    <property type="entry name" value="MPP_YbbF-LpxH"/>
    <property type="match status" value="1"/>
</dbReference>